<feature type="region of interest" description="Disordered" evidence="2">
    <location>
        <begin position="1"/>
        <end position="55"/>
    </location>
</feature>
<feature type="compositionally biased region" description="Basic and acidic residues" evidence="2">
    <location>
        <begin position="214"/>
        <end position="230"/>
    </location>
</feature>
<sequence length="1700" mass="190319">MDLNSILNASDSSDDYSPDDTDHNGVVDLEQILGESDDDGSEDDSDDGSYDRGRFMSRITADQILDNDAVELNRLEKECSASHTHSTSDWAVLQSILMSDDDDDDEEEEEGRGGGDNDDDKEEETEEEEEEEWLKSATTRNNSSSYSKYESAVVKESLLEEDSESDNLPTDIQNTLLPALAVSLLRNDGKITDRSPLRQNFLLFSGDNSINPTSKREKAKERSDDRKSEDISIKAQVYSTSYEQKLLKAGQREMVSPLRVKRRLKQKIELTTRGKEPKKATRIAALSVTRFGSSGLVENKTLTGVSTSLEKHSKEGAKVLCGLPTCLAFNSKFIAVGTQRGIVLVYDLFEVLRQRLGATYDDNAGAMRAGPVTSIDLSFQGETVLSGHASGILVLWDTIRGIVLRAVHDTHISPISSARFMSDWKVVTVDVGGIVNKISFTKNMLWSNYSVDTECLLDGTAGQILAMNVLPPYGTIKTQQLRPDPLTDMLRKLTLIALSSERSSFAVAVEPQINVLHRWARPPAEKTDDVSINTSNNPVQSEFLPCLSWGWGLIPGGGNTVMPILARAWGCCLQLLCASFPSIDDKSLIESNSIHWPAFGVHKEVDTGKPVVAVEWLNDRSLMYLTLTNEFTLVDTVMMTLLEKLDFSGLKLVYAEFALSRSSRTPGSDDENGQVSASTFQNSIRYSDDRLLVLCKNELKCISVVGARKRISSLEQDGEWLEALALALDYYDSAVVSLEDRRRDPSRKRDLSRHPDLFRAKGEDDEEEWLAKLLVRYLNLAVENAPDVSHIPASARVSINGGNDLSRSHYQMLAGVCVEFCSVTRKPELLFGPVFQKFQSAGFSSIFFDVLEPYVLNDKIPYISAEAMSYFVEHCKMTKSILTVERCLLHMDCSIMDFDTILSLLRRNAMYTALFYVYNNGLDDYVSPLEIVLNRVFEEADAGSALLKRREDGVPQTDFETLGYKALLYLKSCFIGKTFPREDELLPDEKCKKVRQDLLTFLASKKYQSSFAKKDKQEIAGHRALNYPYMRLLLLVDARATLDAVALALNTEDSQILTFASVDEGWESASQDAKSLPGSQEIVQILASIIQPGSQPPGMTPATYRIATNAFLDFTSEYILKRAVRVDSEITYMILTRICDSFVHASDSVMRQSTQKQVMDLVSSLPRDGYDPDTVLAIISKSGMHRAGLLLHQQVASTRIDSSQPAVMELRCRHFERAIECYVEDDDPEFRIEVYSYIKKECSGVTSDKDSEGQRGLHKSVFSKLPELCKLSPQKTASLVADLFVDDIDQIVMSLEGNDEVQFSFLHVVASGELAQLDPAAASILILTPEHYHTYLALMAKLHPEMVYDYLVASDNYRATECLELCEKYDIPDASVYLLERSDKVNEAIRLGLQTLESKMMEMKRTVRGMEINSFRKEYKLQRRSSRRDKQDTFPNRLDKTQESLKRMLTVILDVCERKSSEHGSRHWFTVLDRLITAKGFLRLSKEQPQHAKIMANVLSDLLRQTMQRMVSSVPLLDLVQKVTTGHSGSDLGELREMLDSLLTAYNFELRVFEDVTTVFKQDVHEAKNQNRGLCVCGSRVNSVLNIGLKAESANEVSQILKSNRDSILQVGATSNACVVVGDRDFYNRKIENGFSKALTKLRSRRAGSLRDCGGRNSRLTFMTNEEQSVRLGEPDPIVMGPRPVKALGAAQHYGRLVTF</sequence>
<evidence type="ECO:0000256" key="1">
    <source>
        <dbReference type="ARBA" id="ARBA00009422"/>
    </source>
</evidence>
<evidence type="ECO:0000313" key="5">
    <source>
        <dbReference type="Proteomes" id="UP000198406"/>
    </source>
</evidence>
<dbReference type="Pfam" id="PF12816">
    <property type="entry name" value="TPR_Vps8"/>
    <property type="match status" value="1"/>
</dbReference>
<feature type="compositionally biased region" description="Polar residues" evidence="2">
    <location>
        <begin position="136"/>
        <end position="148"/>
    </location>
</feature>
<dbReference type="InterPro" id="IPR045111">
    <property type="entry name" value="Vps41/Vps8"/>
</dbReference>
<dbReference type="InterPro" id="IPR015943">
    <property type="entry name" value="WD40/YVTN_repeat-like_dom_sf"/>
</dbReference>
<evidence type="ECO:0000259" key="3">
    <source>
        <dbReference type="Pfam" id="PF12816"/>
    </source>
</evidence>
<keyword evidence="5" id="KW-1185">Reference proteome</keyword>
<protein>
    <recommendedName>
        <fullName evidence="3">Vacuolar protein sorting-associated protein 8 central domain-containing protein</fullName>
    </recommendedName>
</protein>
<dbReference type="GO" id="GO:0006623">
    <property type="term" value="P:protein targeting to vacuole"/>
    <property type="evidence" value="ECO:0007669"/>
    <property type="project" value="InterPro"/>
</dbReference>
<evidence type="ECO:0000256" key="2">
    <source>
        <dbReference type="SAM" id="MobiDB-lite"/>
    </source>
</evidence>
<feature type="compositionally biased region" description="Acidic residues" evidence="2">
    <location>
        <begin position="100"/>
        <end position="132"/>
    </location>
</feature>
<dbReference type="Gene3D" id="2.130.10.10">
    <property type="entry name" value="YVTN repeat-like/Quinoprotein amine dehydrogenase"/>
    <property type="match status" value="1"/>
</dbReference>
<comment type="similarity">
    <text evidence="1">Belongs to the VPS8 family.</text>
</comment>
<dbReference type="Pfam" id="PF23410">
    <property type="entry name" value="Beta-prop_VPS8"/>
    <property type="match status" value="1"/>
</dbReference>
<dbReference type="SUPFAM" id="SSF50978">
    <property type="entry name" value="WD40 repeat-like"/>
    <property type="match status" value="1"/>
</dbReference>
<reference evidence="4 5" key="1">
    <citation type="journal article" date="2015" name="Plant Cell">
        <title>Oil accumulation by the oleaginous diatom Fistulifera solaris as revealed by the genome and transcriptome.</title>
        <authorList>
            <person name="Tanaka T."/>
            <person name="Maeda Y."/>
            <person name="Veluchamy A."/>
            <person name="Tanaka M."/>
            <person name="Abida H."/>
            <person name="Marechal E."/>
            <person name="Bowler C."/>
            <person name="Muto M."/>
            <person name="Sunaga Y."/>
            <person name="Tanaka M."/>
            <person name="Yoshino T."/>
            <person name="Taniguchi T."/>
            <person name="Fukuda Y."/>
            <person name="Nemoto M."/>
            <person name="Matsumoto M."/>
            <person name="Wong P.S."/>
            <person name="Aburatani S."/>
            <person name="Fujibuchi W."/>
        </authorList>
    </citation>
    <scope>NUCLEOTIDE SEQUENCE [LARGE SCALE GENOMIC DNA]</scope>
    <source>
        <strain evidence="4 5">JPCC DA0580</strain>
    </source>
</reference>
<dbReference type="PANTHER" id="PTHR12616:SF8">
    <property type="entry name" value="VACUOLAR PROTEIN SORTING-ASSOCIATED PROTEIN 8 HOMOLOG"/>
    <property type="match status" value="1"/>
</dbReference>
<accession>A0A1Z5K8H4</accession>
<gene>
    <name evidence="4" type="ORF">FisN_25Lh077</name>
</gene>
<dbReference type="InterPro" id="IPR025941">
    <property type="entry name" value="Vps8_central_dom"/>
</dbReference>
<dbReference type="EMBL" id="BDSP01000180">
    <property type="protein sequence ID" value="GAX22258.1"/>
    <property type="molecule type" value="Genomic_DNA"/>
</dbReference>
<proteinExistence type="inferred from homology"/>
<dbReference type="GO" id="GO:0005770">
    <property type="term" value="C:late endosome"/>
    <property type="evidence" value="ECO:0007669"/>
    <property type="project" value="TreeGrafter"/>
</dbReference>
<feature type="region of interest" description="Disordered" evidence="2">
    <location>
        <begin position="100"/>
        <end position="148"/>
    </location>
</feature>
<feature type="compositionally biased region" description="Acidic residues" evidence="2">
    <location>
        <begin position="35"/>
        <end position="48"/>
    </location>
</feature>
<dbReference type="Proteomes" id="UP000198406">
    <property type="component" value="Unassembled WGS sequence"/>
</dbReference>
<dbReference type="PANTHER" id="PTHR12616">
    <property type="entry name" value="VACUOLAR PROTEIN SORTING VPS41"/>
    <property type="match status" value="1"/>
</dbReference>
<feature type="domain" description="Vacuolar protein sorting-associated protein 8 central" evidence="3">
    <location>
        <begin position="846"/>
        <end position="1048"/>
    </location>
</feature>
<dbReference type="InterPro" id="IPR036322">
    <property type="entry name" value="WD40_repeat_dom_sf"/>
</dbReference>
<evidence type="ECO:0000313" key="4">
    <source>
        <dbReference type="EMBL" id="GAX22258.1"/>
    </source>
</evidence>
<dbReference type="GO" id="GO:0030897">
    <property type="term" value="C:HOPS complex"/>
    <property type="evidence" value="ECO:0007669"/>
    <property type="project" value="TreeGrafter"/>
</dbReference>
<comment type="caution">
    <text evidence="4">The sequence shown here is derived from an EMBL/GenBank/DDBJ whole genome shotgun (WGS) entry which is preliminary data.</text>
</comment>
<organism evidence="4 5">
    <name type="scientific">Fistulifera solaris</name>
    <name type="common">Oleaginous diatom</name>
    <dbReference type="NCBI Taxonomy" id="1519565"/>
    <lineage>
        <taxon>Eukaryota</taxon>
        <taxon>Sar</taxon>
        <taxon>Stramenopiles</taxon>
        <taxon>Ochrophyta</taxon>
        <taxon>Bacillariophyta</taxon>
        <taxon>Bacillariophyceae</taxon>
        <taxon>Bacillariophycidae</taxon>
        <taxon>Naviculales</taxon>
        <taxon>Naviculaceae</taxon>
        <taxon>Fistulifera</taxon>
    </lineage>
</organism>
<dbReference type="OrthoDB" id="289913at2759"/>
<name>A0A1Z5K8H4_FISSO</name>
<feature type="region of interest" description="Disordered" evidence="2">
    <location>
        <begin position="204"/>
        <end position="230"/>
    </location>
</feature>
<dbReference type="InParanoid" id="A0A1Z5K8H4"/>
<dbReference type="GO" id="GO:0034058">
    <property type="term" value="P:endosomal vesicle fusion"/>
    <property type="evidence" value="ECO:0007669"/>
    <property type="project" value="TreeGrafter"/>
</dbReference>